<gene>
    <name evidence="4" type="ORF">DT076_18775</name>
</gene>
<name>A0A367YSD9_9ACTN</name>
<feature type="transmembrane region" description="Helical" evidence="2">
    <location>
        <begin position="55"/>
        <end position="79"/>
    </location>
</feature>
<dbReference type="CDD" id="cd02972">
    <property type="entry name" value="DsbA_family"/>
    <property type="match status" value="1"/>
</dbReference>
<keyword evidence="2" id="KW-0472">Membrane</keyword>
<evidence type="ECO:0000313" key="5">
    <source>
        <dbReference type="Proteomes" id="UP000252770"/>
    </source>
</evidence>
<keyword evidence="2" id="KW-0812">Transmembrane</keyword>
<reference evidence="4 5" key="1">
    <citation type="submission" date="2018-07" db="EMBL/GenBank/DDBJ databases">
        <title>Desertimonas flava gen. nov. sp. nov.</title>
        <authorList>
            <person name="Liu S."/>
        </authorList>
    </citation>
    <scope>NUCLEOTIDE SEQUENCE [LARGE SCALE GENOMIC DNA]</scope>
    <source>
        <strain evidence="4 5">16Sb5-5</strain>
    </source>
</reference>
<dbReference type="SUPFAM" id="SSF52833">
    <property type="entry name" value="Thioredoxin-like"/>
    <property type="match status" value="1"/>
</dbReference>
<dbReference type="InterPro" id="IPR012336">
    <property type="entry name" value="Thioredoxin-like_fold"/>
</dbReference>
<dbReference type="Gene3D" id="3.40.30.10">
    <property type="entry name" value="Glutaredoxin"/>
    <property type="match status" value="1"/>
</dbReference>
<evidence type="ECO:0000313" key="4">
    <source>
        <dbReference type="EMBL" id="RCK67932.1"/>
    </source>
</evidence>
<evidence type="ECO:0000256" key="1">
    <source>
        <dbReference type="SAM" id="MobiDB-lite"/>
    </source>
</evidence>
<dbReference type="EMBL" id="QOUI01000017">
    <property type="protein sequence ID" value="RCK67932.1"/>
    <property type="molecule type" value="Genomic_DNA"/>
</dbReference>
<comment type="caution">
    <text evidence="4">The sequence shown here is derived from an EMBL/GenBank/DDBJ whole genome shotgun (WGS) entry which is preliminary data.</text>
</comment>
<protein>
    <submittedName>
        <fullName evidence="4">Thioredoxin</fullName>
    </submittedName>
</protein>
<sequence>MLCAGQRRPSHDLRPPTPRGDPMSKRTQQPKAGGRREQLRQQAAAEAARKRRQRVLIAVVAVVVAGVVAVGAVVGVNLARNSAAGNLTPPNANADQTGIIANPGVAPEGAPVLTIYQDFQCPACKQMEDALGATIEQMAADGTVVLEYRTMTFLDNNLRNDASYRSGVAAACADVAGSYQAYYDVIYANQPATEGAGYSDNVLLNDFPAQAGLTGEALETFKSCYRSEATGEFVRGTDRESTAAGVRSTPTVRVNGNDFDISPYYSNPQGLPAAVQAAAA</sequence>
<dbReference type="InterPro" id="IPR036249">
    <property type="entry name" value="Thioredoxin-like_sf"/>
</dbReference>
<evidence type="ECO:0000259" key="3">
    <source>
        <dbReference type="Pfam" id="PF13462"/>
    </source>
</evidence>
<keyword evidence="5" id="KW-1185">Reference proteome</keyword>
<dbReference type="Proteomes" id="UP000252770">
    <property type="component" value="Unassembled WGS sequence"/>
</dbReference>
<proteinExistence type="predicted"/>
<keyword evidence="2" id="KW-1133">Transmembrane helix</keyword>
<dbReference type="AlphaFoldDB" id="A0A367YSD9"/>
<feature type="region of interest" description="Disordered" evidence="1">
    <location>
        <begin position="1"/>
        <end position="45"/>
    </location>
</feature>
<evidence type="ECO:0000256" key="2">
    <source>
        <dbReference type="SAM" id="Phobius"/>
    </source>
</evidence>
<feature type="domain" description="Thioredoxin-like fold" evidence="3">
    <location>
        <begin position="110"/>
        <end position="261"/>
    </location>
</feature>
<accession>A0A367YSD9</accession>
<organism evidence="4 5">
    <name type="scientific">Desertihabitans brevis</name>
    <dbReference type="NCBI Taxonomy" id="2268447"/>
    <lineage>
        <taxon>Bacteria</taxon>
        <taxon>Bacillati</taxon>
        <taxon>Actinomycetota</taxon>
        <taxon>Actinomycetes</taxon>
        <taxon>Propionibacteriales</taxon>
        <taxon>Propionibacteriaceae</taxon>
        <taxon>Desertihabitans</taxon>
    </lineage>
</organism>
<dbReference type="Pfam" id="PF13462">
    <property type="entry name" value="Thioredoxin_4"/>
    <property type="match status" value="1"/>
</dbReference>